<proteinExistence type="predicted"/>
<dbReference type="AlphaFoldDB" id="A0A6L2LRF7"/>
<comment type="caution">
    <text evidence="1">The sequence shown here is derived from an EMBL/GenBank/DDBJ whole genome shotgun (WGS) entry which is preliminary data.</text>
</comment>
<sequence>METAGFGLFSAKSGRLITCSIARRSQAPEKVLEIVFFGRKREAMISKGQFVARLAKHFMLLTEERLQGLTVIVQDLSVIDMAELVDQAVLAPVQGPRPPLAARTMAQRLVRVEEEVHEIQGTLGEQREVMDAMARELSRFTVWAAGGISQLLDSAGATYTDPYLDTFYRSLNGVFQFIDTAYHNIVHFARRLTALLCGQYCPLCPQAHGFALWSSCKDFPVGDDKVELTDEESSYSEEENEVAEIFRTETNVFDFETPLCRAFKEFNHLLQIDPDMANLKKLKNKAIREGIIEDEDNESSNEGWRKRNVFENTNHGHEETEYEMEHENNERCELFDDRERPVCTIRRFELVKYSFRQDEKYVAVKENEYDDLTSTSKDACHTYQEIFRMMDEGWMVTRAE</sequence>
<accession>A0A6L2LRF7</accession>
<organism evidence="1">
    <name type="scientific">Tanacetum cinerariifolium</name>
    <name type="common">Dalmatian daisy</name>
    <name type="synonym">Chrysanthemum cinerariifolium</name>
    <dbReference type="NCBI Taxonomy" id="118510"/>
    <lineage>
        <taxon>Eukaryota</taxon>
        <taxon>Viridiplantae</taxon>
        <taxon>Streptophyta</taxon>
        <taxon>Embryophyta</taxon>
        <taxon>Tracheophyta</taxon>
        <taxon>Spermatophyta</taxon>
        <taxon>Magnoliopsida</taxon>
        <taxon>eudicotyledons</taxon>
        <taxon>Gunneridae</taxon>
        <taxon>Pentapetalae</taxon>
        <taxon>asterids</taxon>
        <taxon>campanulids</taxon>
        <taxon>Asterales</taxon>
        <taxon>Asteraceae</taxon>
        <taxon>Asteroideae</taxon>
        <taxon>Anthemideae</taxon>
        <taxon>Anthemidinae</taxon>
        <taxon>Tanacetum</taxon>
    </lineage>
</organism>
<protein>
    <submittedName>
        <fullName evidence="1">Uncharacterized protein</fullName>
    </submittedName>
</protein>
<dbReference type="EMBL" id="BKCJ010004783">
    <property type="protein sequence ID" value="GEU63062.1"/>
    <property type="molecule type" value="Genomic_DNA"/>
</dbReference>
<reference evidence="1" key="1">
    <citation type="journal article" date="2019" name="Sci. Rep.">
        <title>Draft genome of Tanacetum cinerariifolium, the natural source of mosquito coil.</title>
        <authorList>
            <person name="Yamashiro T."/>
            <person name="Shiraishi A."/>
            <person name="Satake H."/>
            <person name="Nakayama K."/>
        </authorList>
    </citation>
    <scope>NUCLEOTIDE SEQUENCE</scope>
</reference>
<name>A0A6L2LRF7_TANCI</name>
<evidence type="ECO:0000313" key="1">
    <source>
        <dbReference type="EMBL" id="GEU63062.1"/>
    </source>
</evidence>
<gene>
    <name evidence="1" type="ORF">Tci_035040</name>
</gene>